<dbReference type="GO" id="GO:0016628">
    <property type="term" value="F:oxidoreductase activity, acting on the CH-CH group of donors, NAD or NADP as acceptor"/>
    <property type="evidence" value="ECO:0007669"/>
    <property type="project" value="UniProtKB-ARBA"/>
</dbReference>
<keyword evidence="6" id="KW-1185">Reference proteome</keyword>
<dbReference type="Proteomes" id="UP000280008">
    <property type="component" value="Unassembled WGS sequence"/>
</dbReference>
<evidence type="ECO:0000313" key="5">
    <source>
        <dbReference type="EMBL" id="RKR75864.1"/>
    </source>
</evidence>
<evidence type="ECO:0000259" key="4">
    <source>
        <dbReference type="Pfam" id="PF00724"/>
    </source>
</evidence>
<dbReference type="GO" id="GO:0010181">
    <property type="term" value="F:FMN binding"/>
    <property type="evidence" value="ECO:0007669"/>
    <property type="project" value="InterPro"/>
</dbReference>
<dbReference type="PANTHER" id="PTHR22893">
    <property type="entry name" value="NADH OXIDOREDUCTASE-RELATED"/>
    <property type="match status" value="1"/>
</dbReference>
<comment type="cofactor">
    <cofactor evidence="1">
        <name>FMN</name>
        <dbReference type="ChEBI" id="CHEBI:58210"/>
    </cofactor>
</comment>
<sequence length="377" mass="39915">MERPTTSHLFTSLTLGERTLANRVVMAPMTRARTTNAASAPTQIHETYYGQRAGAGMIVSEGLAVSRDAIGGINLPGLFSHEQVAGWSSVTDAVHGTGSALIAQLVHVGAMSHRDLLGGRLPLAPSSINPAGKVSTASGRVSTESPRAMSVDDIERTIADYASAARNAMRAGFDGVEIHAHRGYLISQFANPRSNRRTDGYGGDVKARSRFFLEVVRAVSESIGTGILGIKIAPYWTEGEAHVFDDDSSAAYDYALTEVGKTVSYVHAMAPRTSAWADFVAEDRTALLQRVRSKFDGTVIANGGFNAESAEAVLDAGFADAVSFGLPFVANPDLPRRLALGLPWADPDRSSMYVGGTAGYIDYPTATIADPLAAADH</sequence>
<gene>
    <name evidence="5" type="ORF">C8E83_3026</name>
</gene>
<dbReference type="RefSeq" id="WP_121370657.1">
    <property type="nucleotide sequence ID" value="NZ_RBKS01000001.1"/>
</dbReference>
<evidence type="ECO:0000256" key="2">
    <source>
        <dbReference type="ARBA" id="ARBA00005979"/>
    </source>
</evidence>
<feature type="domain" description="NADH:flavin oxidoreductase/NADH oxidase N-terminal" evidence="4">
    <location>
        <begin position="9"/>
        <end position="343"/>
    </location>
</feature>
<dbReference type="OrthoDB" id="3169239at2"/>
<reference evidence="5 6" key="1">
    <citation type="submission" date="2018-10" db="EMBL/GenBank/DDBJ databases">
        <title>Sequencing the genomes of 1000 actinobacteria strains.</title>
        <authorList>
            <person name="Klenk H.-P."/>
        </authorList>
    </citation>
    <scope>NUCLEOTIDE SEQUENCE [LARGE SCALE GENOMIC DNA]</scope>
    <source>
        <strain evidence="5 6">DSM 17894</strain>
    </source>
</reference>
<dbReference type="GO" id="GO:0005829">
    <property type="term" value="C:cytosol"/>
    <property type="evidence" value="ECO:0007669"/>
    <property type="project" value="UniProtKB-ARBA"/>
</dbReference>
<dbReference type="FunFam" id="3.20.20.70:FF:000059">
    <property type="entry name" value="N-ethylmaleimide reductase, FMN-linked"/>
    <property type="match status" value="1"/>
</dbReference>
<proteinExistence type="inferred from homology"/>
<dbReference type="InterPro" id="IPR013785">
    <property type="entry name" value="Aldolase_TIM"/>
</dbReference>
<keyword evidence="3" id="KW-0560">Oxidoreductase</keyword>
<evidence type="ECO:0000256" key="1">
    <source>
        <dbReference type="ARBA" id="ARBA00001917"/>
    </source>
</evidence>
<dbReference type="InterPro" id="IPR001155">
    <property type="entry name" value="OxRdtase_FMN_N"/>
</dbReference>
<dbReference type="SUPFAM" id="SSF51395">
    <property type="entry name" value="FMN-linked oxidoreductases"/>
    <property type="match status" value="1"/>
</dbReference>
<protein>
    <submittedName>
        <fullName evidence="5">N-ethylmaleimide reductase</fullName>
    </submittedName>
</protein>
<dbReference type="PANTHER" id="PTHR22893:SF91">
    <property type="entry name" value="NADPH DEHYDROGENASE 2-RELATED"/>
    <property type="match status" value="1"/>
</dbReference>
<evidence type="ECO:0000256" key="3">
    <source>
        <dbReference type="ARBA" id="ARBA00023002"/>
    </source>
</evidence>
<organism evidence="5 6">
    <name type="scientific">Frondihabitans australicus</name>
    <dbReference type="NCBI Taxonomy" id="386892"/>
    <lineage>
        <taxon>Bacteria</taxon>
        <taxon>Bacillati</taxon>
        <taxon>Actinomycetota</taxon>
        <taxon>Actinomycetes</taxon>
        <taxon>Micrococcales</taxon>
        <taxon>Microbacteriaceae</taxon>
        <taxon>Frondihabitans</taxon>
    </lineage>
</organism>
<name>A0A495IIP8_9MICO</name>
<dbReference type="AlphaFoldDB" id="A0A495IIP8"/>
<dbReference type="InterPro" id="IPR045247">
    <property type="entry name" value="Oye-like"/>
</dbReference>
<evidence type="ECO:0000313" key="6">
    <source>
        <dbReference type="Proteomes" id="UP000280008"/>
    </source>
</evidence>
<accession>A0A495IIP8</accession>
<dbReference type="CDD" id="cd02933">
    <property type="entry name" value="OYE_like_FMN"/>
    <property type="match status" value="1"/>
</dbReference>
<dbReference type="Gene3D" id="3.20.20.70">
    <property type="entry name" value="Aldolase class I"/>
    <property type="match status" value="1"/>
</dbReference>
<dbReference type="EMBL" id="RBKS01000001">
    <property type="protein sequence ID" value="RKR75864.1"/>
    <property type="molecule type" value="Genomic_DNA"/>
</dbReference>
<comment type="similarity">
    <text evidence="2">Belongs to the NADH:flavin oxidoreductase/NADH oxidase family.</text>
</comment>
<dbReference type="Pfam" id="PF00724">
    <property type="entry name" value="Oxidored_FMN"/>
    <property type="match status" value="1"/>
</dbReference>
<comment type="caution">
    <text evidence="5">The sequence shown here is derived from an EMBL/GenBank/DDBJ whole genome shotgun (WGS) entry which is preliminary data.</text>
</comment>